<evidence type="ECO:0000313" key="4">
    <source>
        <dbReference type="EMBL" id="KAL3781075.1"/>
    </source>
</evidence>
<proteinExistence type="predicted"/>
<dbReference type="PROSITE" id="PS50106">
    <property type="entry name" value="PDZ"/>
    <property type="match status" value="1"/>
</dbReference>
<evidence type="ECO:0000256" key="2">
    <source>
        <dbReference type="SAM" id="SignalP"/>
    </source>
</evidence>
<dbReference type="EMBL" id="JALLPJ020000863">
    <property type="protein sequence ID" value="KAL3781075.1"/>
    <property type="molecule type" value="Genomic_DNA"/>
</dbReference>
<dbReference type="AlphaFoldDB" id="A0ABD3NYU5"/>
<dbReference type="Proteomes" id="UP001530400">
    <property type="component" value="Unassembled WGS sequence"/>
</dbReference>
<sequence>MRSLRLSALAAAAALTSLHLSAGFAPSSSIAFANSRTTELWSETQQPSSLISTREGIPNLTGALENCELHEFILTDHKPLGCSVEESLASEPDGTHFVFVSELTDGGNAQKAGIQVGDVVVQLSGTFDELVDATGMEFSKIRSLIIGRLKEDPLRIRIARGSDILERHETALVDLCVLGEDEDTVECINNINSYENMYFDGDDMAVDCQEDDEAECMINSMWETWTEGLPMPKFEDDEEVEEPKEQKKKVAPWASRSSGSGTYVRDPSTGKLINIDE</sequence>
<dbReference type="SUPFAM" id="SSF50156">
    <property type="entry name" value="PDZ domain-like"/>
    <property type="match status" value="1"/>
</dbReference>
<evidence type="ECO:0000256" key="1">
    <source>
        <dbReference type="SAM" id="MobiDB-lite"/>
    </source>
</evidence>
<gene>
    <name evidence="4" type="ORF">ACHAWO_005790</name>
</gene>
<accession>A0ABD3NYU5</accession>
<evidence type="ECO:0000313" key="5">
    <source>
        <dbReference type="Proteomes" id="UP001530400"/>
    </source>
</evidence>
<feature type="domain" description="PDZ" evidence="3">
    <location>
        <begin position="80"/>
        <end position="126"/>
    </location>
</feature>
<feature type="signal peptide" evidence="2">
    <location>
        <begin position="1"/>
        <end position="23"/>
    </location>
</feature>
<evidence type="ECO:0000259" key="3">
    <source>
        <dbReference type="PROSITE" id="PS50106"/>
    </source>
</evidence>
<reference evidence="4 5" key="1">
    <citation type="submission" date="2024-10" db="EMBL/GenBank/DDBJ databases">
        <title>Updated reference genomes for cyclostephanoid diatoms.</title>
        <authorList>
            <person name="Roberts W.R."/>
            <person name="Alverson A.J."/>
        </authorList>
    </citation>
    <scope>NUCLEOTIDE SEQUENCE [LARGE SCALE GENOMIC DNA]</scope>
    <source>
        <strain evidence="4 5">AJA010-31</strain>
    </source>
</reference>
<protein>
    <recommendedName>
        <fullName evidence="3">PDZ domain-containing protein</fullName>
    </recommendedName>
</protein>
<dbReference type="Gene3D" id="2.30.42.10">
    <property type="match status" value="1"/>
</dbReference>
<dbReference type="InterPro" id="IPR036034">
    <property type="entry name" value="PDZ_sf"/>
</dbReference>
<organism evidence="4 5">
    <name type="scientific">Cyclotella atomus</name>
    <dbReference type="NCBI Taxonomy" id="382360"/>
    <lineage>
        <taxon>Eukaryota</taxon>
        <taxon>Sar</taxon>
        <taxon>Stramenopiles</taxon>
        <taxon>Ochrophyta</taxon>
        <taxon>Bacillariophyta</taxon>
        <taxon>Coscinodiscophyceae</taxon>
        <taxon>Thalassiosirophycidae</taxon>
        <taxon>Stephanodiscales</taxon>
        <taxon>Stephanodiscaceae</taxon>
        <taxon>Cyclotella</taxon>
    </lineage>
</organism>
<keyword evidence="5" id="KW-1185">Reference proteome</keyword>
<feature type="chain" id="PRO_5044750822" description="PDZ domain-containing protein" evidence="2">
    <location>
        <begin position="24"/>
        <end position="277"/>
    </location>
</feature>
<keyword evidence="2" id="KW-0732">Signal</keyword>
<dbReference type="InterPro" id="IPR001478">
    <property type="entry name" value="PDZ"/>
</dbReference>
<name>A0ABD3NYU5_9STRA</name>
<dbReference type="SMART" id="SM00228">
    <property type="entry name" value="PDZ"/>
    <property type="match status" value="1"/>
</dbReference>
<comment type="caution">
    <text evidence="4">The sequence shown here is derived from an EMBL/GenBank/DDBJ whole genome shotgun (WGS) entry which is preliminary data.</text>
</comment>
<feature type="region of interest" description="Disordered" evidence="1">
    <location>
        <begin position="232"/>
        <end position="277"/>
    </location>
</feature>